<keyword evidence="2" id="KW-0479">Metal-binding</keyword>
<dbReference type="Proteomes" id="UP000230069">
    <property type="component" value="Unassembled WGS sequence"/>
</dbReference>
<reference evidence="5 6" key="1">
    <citation type="submission" date="2017-09" db="EMBL/GenBank/DDBJ databases">
        <title>WGS assembly of Aquilegia coerulea Goldsmith.</title>
        <authorList>
            <person name="Hodges S."/>
            <person name="Kramer E."/>
            <person name="Nordborg M."/>
            <person name="Tomkins J."/>
            <person name="Borevitz J."/>
            <person name="Derieg N."/>
            <person name="Yan J."/>
            <person name="Mihaltcheva S."/>
            <person name="Hayes R.D."/>
            <person name="Rokhsar D."/>
        </authorList>
    </citation>
    <scope>NUCLEOTIDE SEQUENCE [LARGE SCALE GENOMIC DNA]</scope>
    <source>
        <strain evidence="6">cv. Goldsmith</strain>
    </source>
</reference>
<keyword evidence="6" id="KW-1185">Reference proteome</keyword>
<dbReference type="Pfam" id="PF14226">
    <property type="entry name" value="DIOX_N"/>
    <property type="match status" value="1"/>
</dbReference>
<dbReference type="Pfam" id="PF03171">
    <property type="entry name" value="2OG-FeII_Oxy"/>
    <property type="match status" value="1"/>
</dbReference>
<evidence type="ECO:0000313" key="6">
    <source>
        <dbReference type="Proteomes" id="UP000230069"/>
    </source>
</evidence>
<dbReference type="InterPro" id="IPR026992">
    <property type="entry name" value="DIOX_N"/>
</dbReference>
<dbReference type="OrthoDB" id="288590at2759"/>
<evidence type="ECO:0000259" key="4">
    <source>
        <dbReference type="PROSITE" id="PS51471"/>
    </source>
</evidence>
<evidence type="ECO:0000313" key="5">
    <source>
        <dbReference type="EMBL" id="PIA60413.1"/>
    </source>
</evidence>
<organism evidence="5 6">
    <name type="scientific">Aquilegia coerulea</name>
    <name type="common">Rocky mountain columbine</name>
    <dbReference type="NCBI Taxonomy" id="218851"/>
    <lineage>
        <taxon>Eukaryota</taxon>
        <taxon>Viridiplantae</taxon>
        <taxon>Streptophyta</taxon>
        <taxon>Embryophyta</taxon>
        <taxon>Tracheophyta</taxon>
        <taxon>Spermatophyta</taxon>
        <taxon>Magnoliopsida</taxon>
        <taxon>Ranunculales</taxon>
        <taxon>Ranunculaceae</taxon>
        <taxon>Thalictroideae</taxon>
        <taxon>Aquilegia</taxon>
    </lineage>
</organism>
<evidence type="ECO:0000256" key="3">
    <source>
        <dbReference type="ARBA" id="ARBA00023004"/>
    </source>
</evidence>
<dbReference type="PANTHER" id="PTHR47991">
    <property type="entry name" value="OXOGLUTARATE/IRON-DEPENDENT DIOXYGENASE"/>
    <property type="match status" value="1"/>
</dbReference>
<dbReference type="FunFam" id="2.60.120.330:FF:000079">
    <property type="entry name" value="Protein SRG1"/>
    <property type="match status" value="1"/>
</dbReference>
<dbReference type="InParanoid" id="A0A2G5EXB7"/>
<keyword evidence="3" id="KW-0408">Iron</keyword>
<comment type="similarity">
    <text evidence="1">Belongs to the iron/ascorbate-dependent oxidoreductase family.</text>
</comment>
<gene>
    <name evidence="5" type="ORF">AQUCO_00300129v1</name>
</gene>
<dbReference type="Gene3D" id="2.60.120.330">
    <property type="entry name" value="B-lactam Antibiotic, Isopenicillin N Synthase, Chain"/>
    <property type="match status" value="1"/>
</dbReference>
<feature type="domain" description="Fe2OG dioxygenase" evidence="4">
    <location>
        <begin position="99"/>
        <end position="173"/>
    </location>
</feature>
<dbReference type="GO" id="GO:0046872">
    <property type="term" value="F:metal ion binding"/>
    <property type="evidence" value="ECO:0007669"/>
    <property type="project" value="UniProtKB-KW"/>
</dbReference>
<dbReference type="EMBL" id="KZ305020">
    <property type="protein sequence ID" value="PIA60413.1"/>
    <property type="molecule type" value="Genomic_DNA"/>
</dbReference>
<name>A0A2G5EXB7_AQUCA</name>
<accession>A0A2G5EXB7</accession>
<proteinExistence type="inferred from homology"/>
<dbReference type="InterPro" id="IPR027443">
    <property type="entry name" value="IPNS-like_sf"/>
</dbReference>
<dbReference type="InterPro" id="IPR005123">
    <property type="entry name" value="Oxoglu/Fe-dep_dioxygenase_dom"/>
</dbReference>
<dbReference type="InterPro" id="IPR044861">
    <property type="entry name" value="IPNS-like_FE2OG_OXY"/>
</dbReference>
<evidence type="ECO:0000256" key="2">
    <source>
        <dbReference type="ARBA" id="ARBA00022723"/>
    </source>
</evidence>
<evidence type="ECO:0000256" key="1">
    <source>
        <dbReference type="ARBA" id="ARBA00008056"/>
    </source>
</evidence>
<sequence>MRDTAAEFFNLPLEEKNKYATQNDLQGYGHGQAFAVSKKKTLDWTDCLMLFIYPSAYRNPKDAIEAYSAGVNKVGERLLSALSVLMGMNKDTLQEMHEGVMHVLRMNYYPTCSMPDEVLGVSPHSDASSLTILMQDVAGLQIRHDGGWVSVNPIPNALVVNIGDALEVFKYKI</sequence>
<dbReference type="SUPFAM" id="SSF51197">
    <property type="entry name" value="Clavaminate synthase-like"/>
    <property type="match status" value="1"/>
</dbReference>
<protein>
    <recommendedName>
        <fullName evidence="4">Fe2OG dioxygenase domain-containing protein</fullName>
    </recommendedName>
</protein>
<dbReference type="InterPro" id="IPR050295">
    <property type="entry name" value="Plant_2OG-oxidoreductases"/>
</dbReference>
<dbReference type="AlphaFoldDB" id="A0A2G5EXB7"/>
<dbReference type="STRING" id="218851.A0A2G5EXB7"/>
<dbReference type="PROSITE" id="PS51471">
    <property type="entry name" value="FE2OG_OXY"/>
    <property type="match status" value="1"/>
</dbReference>